<proteinExistence type="inferred from homology"/>
<dbReference type="EMBL" id="UINC01022656">
    <property type="protein sequence ID" value="SVA92727.1"/>
    <property type="molecule type" value="Genomic_DNA"/>
</dbReference>
<name>A0A381ZV51_9ZZZZ</name>
<dbReference type="InterPro" id="IPR011556">
    <property type="entry name" value="Glut_cys_lig_pln_type"/>
</dbReference>
<accession>A0A381ZV51</accession>
<dbReference type="SUPFAM" id="SSF55931">
    <property type="entry name" value="Glutamine synthetase/guanido kinase"/>
    <property type="match status" value="1"/>
</dbReference>
<evidence type="ECO:0000256" key="5">
    <source>
        <dbReference type="ARBA" id="ARBA00012220"/>
    </source>
</evidence>
<organism evidence="14">
    <name type="scientific">marine metagenome</name>
    <dbReference type="NCBI Taxonomy" id="408172"/>
    <lineage>
        <taxon>unclassified sequences</taxon>
        <taxon>metagenomes</taxon>
        <taxon>ecological metagenomes</taxon>
    </lineage>
</organism>
<dbReference type="PANTHER" id="PTHR34378:SF1">
    <property type="entry name" value="GLUTAMATE--CYSTEINE LIGASE, CHLOROPLASTIC"/>
    <property type="match status" value="1"/>
</dbReference>
<dbReference type="GO" id="GO:0005524">
    <property type="term" value="F:ATP binding"/>
    <property type="evidence" value="ECO:0007669"/>
    <property type="project" value="UniProtKB-KW"/>
</dbReference>
<dbReference type="InterPro" id="IPR006336">
    <property type="entry name" value="GCS2"/>
</dbReference>
<comment type="pathway">
    <text evidence="2">Sulfur metabolism; glutathione biosynthesis; glutathione from L-cysteine and L-glutamate: step 1/2.</text>
</comment>
<keyword evidence="7" id="KW-0436">Ligase</keyword>
<dbReference type="GO" id="GO:0006750">
    <property type="term" value="P:glutathione biosynthetic process"/>
    <property type="evidence" value="ECO:0007669"/>
    <property type="project" value="UniProtKB-KW"/>
</dbReference>
<evidence type="ECO:0000256" key="12">
    <source>
        <dbReference type="ARBA" id="ARBA00022946"/>
    </source>
</evidence>
<dbReference type="InterPro" id="IPR014746">
    <property type="entry name" value="Gln_synth/guanido_kin_cat_dom"/>
</dbReference>
<evidence type="ECO:0000256" key="8">
    <source>
        <dbReference type="ARBA" id="ARBA00022640"/>
    </source>
</evidence>
<dbReference type="PIRSF" id="PIRSF017901">
    <property type="entry name" value="GCL"/>
    <property type="match status" value="1"/>
</dbReference>
<evidence type="ECO:0000313" key="14">
    <source>
        <dbReference type="EMBL" id="SVA92727.1"/>
    </source>
</evidence>
<evidence type="ECO:0000256" key="11">
    <source>
        <dbReference type="ARBA" id="ARBA00022840"/>
    </source>
</evidence>
<dbReference type="PANTHER" id="PTHR34378">
    <property type="entry name" value="GLUTAMATE--CYSTEINE LIGASE, CHLOROPLASTIC"/>
    <property type="match status" value="1"/>
</dbReference>
<evidence type="ECO:0000256" key="9">
    <source>
        <dbReference type="ARBA" id="ARBA00022684"/>
    </source>
</evidence>
<comment type="similarity">
    <text evidence="3">Belongs to the carboxylate-amine ligase family. Glutamate--cysteine ligase type 2 subfamily.</text>
</comment>
<comment type="subcellular location">
    <subcellularLocation>
        <location evidence="1">Plastid</location>
        <location evidence="1">Chloroplast</location>
    </subcellularLocation>
</comment>
<keyword evidence="6" id="KW-0150">Chloroplast</keyword>
<keyword evidence="10" id="KW-0547">Nucleotide-binding</keyword>
<keyword evidence="12" id="KW-0809">Transit peptide</keyword>
<evidence type="ECO:0000256" key="10">
    <source>
        <dbReference type="ARBA" id="ARBA00022741"/>
    </source>
</evidence>
<keyword evidence="11" id="KW-0067">ATP-binding</keyword>
<dbReference type="NCBIfam" id="TIGR01436">
    <property type="entry name" value="glu_cys_lig_pln"/>
    <property type="match status" value="1"/>
</dbReference>
<dbReference type="EC" id="6.3.2.2" evidence="5"/>
<dbReference type="AlphaFoldDB" id="A0A381ZV51"/>
<evidence type="ECO:0000256" key="13">
    <source>
        <dbReference type="ARBA" id="ARBA00023157"/>
    </source>
</evidence>
<dbReference type="GO" id="GO:0009507">
    <property type="term" value="C:chloroplast"/>
    <property type="evidence" value="ECO:0007669"/>
    <property type="project" value="UniProtKB-SubCell"/>
</dbReference>
<keyword evidence="9" id="KW-0317">Glutathione biosynthesis</keyword>
<keyword evidence="8" id="KW-0934">Plastid</keyword>
<protein>
    <recommendedName>
        <fullName evidence="5">glutamate--cysteine ligase</fullName>
        <ecNumber evidence="5">6.3.2.2</ecNumber>
    </recommendedName>
</protein>
<evidence type="ECO:0000256" key="7">
    <source>
        <dbReference type="ARBA" id="ARBA00022598"/>
    </source>
</evidence>
<gene>
    <name evidence="14" type="ORF">METZ01_LOCUS145581</name>
</gene>
<reference evidence="14" key="1">
    <citation type="submission" date="2018-05" db="EMBL/GenBank/DDBJ databases">
        <authorList>
            <person name="Lanie J.A."/>
            <person name="Ng W.-L."/>
            <person name="Kazmierczak K.M."/>
            <person name="Andrzejewski T.M."/>
            <person name="Davidsen T.M."/>
            <person name="Wayne K.J."/>
            <person name="Tettelin H."/>
            <person name="Glass J.I."/>
            <person name="Rusch D."/>
            <person name="Podicherti R."/>
            <person name="Tsui H.-C.T."/>
            <person name="Winkler M.E."/>
        </authorList>
    </citation>
    <scope>NUCLEOTIDE SEQUENCE</scope>
</reference>
<dbReference type="InterPro" id="IPR035434">
    <property type="entry name" value="GCL_bact_plant"/>
</dbReference>
<evidence type="ECO:0000256" key="2">
    <source>
        <dbReference type="ARBA" id="ARBA00005006"/>
    </source>
</evidence>
<keyword evidence="13" id="KW-1015">Disulfide bond</keyword>
<dbReference type="GO" id="GO:0004357">
    <property type="term" value="F:glutamate-cysteine ligase activity"/>
    <property type="evidence" value="ECO:0007669"/>
    <property type="project" value="UniProtKB-EC"/>
</dbReference>
<evidence type="ECO:0000256" key="6">
    <source>
        <dbReference type="ARBA" id="ARBA00022528"/>
    </source>
</evidence>
<sequence length="445" mass="51938">MLNKINLIEYFEKGIKSDTELKIGTEHEKFVLNKFTLKPLSYEEKNGIRDIFSSLIELGWKPIYEGKDNSIVGLMNGQQNISLEPAGQFELSGQPMKNIHQTCDEITSHLNQMKQVSRKHNFIMLGMGVEPTLDLKDFSWMPKERYSIMREYMPSVGKNGLDMMQRTCSTQVNLDYSSEQDMIKKFRVLLSLESIGTAIFANSPFVSETVSDFKSLRSVYWMNTDNHRTGIIPFVFNDNFNFEAYVDYVLDVPMYFIKRNDTYINVAGCSFRQFMEGKLDQLPKDRATYDDWKNHLTTLFPQVRLKQYLELRSMDACSWDEICGQPAFWTGLLYDKDCLDEVSNITGEWTHEDRLHLYKNVPQYGLATSFKNGKVLDIAKLLLKISQRGLKNRQFLSKSGYDERKYLENIEINLEKNLSPADMLIDKYYHQWGKSIKPIYEENIF</sequence>
<dbReference type="Gene3D" id="3.30.590.20">
    <property type="match status" value="1"/>
</dbReference>
<dbReference type="Pfam" id="PF04107">
    <property type="entry name" value="GCS2"/>
    <property type="match status" value="1"/>
</dbReference>
<evidence type="ECO:0000256" key="3">
    <source>
        <dbReference type="ARBA" id="ARBA00010253"/>
    </source>
</evidence>
<evidence type="ECO:0000256" key="1">
    <source>
        <dbReference type="ARBA" id="ARBA00004229"/>
    </source>
</evidence>
<evidence type="ECO:0000256" key="4">
    <source>
        <dbReference type="ARBA" id="ARBA00011153"/>
    </source>
</evidence>
<comment type="subunit">
    <text evidence="4">Homodimer or monomer when oxidized or reduced, respectively.</text>
</comment>